<keyword evidence="1" id="KW-0812">Transmembrane</keyword>
<keyword evidence="1" id="KW-0472">Membrane</keyword>
<comment type="caution">
    <text evidence="2">The sequence shown here is derived from an EMBL/GenBank/DDBJ whole genome shotgun (WGS) entry which is preliminary data.</text>
</comment>
<organism evidence="2 3">
    <name type="scientific">Rhodopirellula maiorica SM1</name>
    <dbReference type="NCBI Taxonomy" id="1265738"/>
    <lineage>
        <taxon>Bacteria</taxon>
        <taxon>Pseudomonadati</taxon>
        <taxon>Planctomycetota</taxon>
        <taxon>Planctomycetia</taxon>
        <taxon>Pirellulales</taxon>
        <taxon>Pirellulaceae</taxon>
        <taxon>Novipirellula</taxon>
    </lineage>
</organism>
<name>M5REW5_9BACT</name>
<gene>
    <name evidence="2" type="ORF">RMSM_05196</name>
</gene>
<reference evidence="2 3" key="1">
    <citation type="journal article" date="2013" name="Mar. Genomics">
        <title>Expression of sulfatases in Rhodopirellula baltica and the diversity of sulfatases in the genus Rhodopirellula.</title>
        <authorList>
            <person name="Wegner C.E."/>
            <person name="Richter-Heitmann T."/>
            <person name="Klindworth A."/>
            <person name="Klockow C."/>
            <person name="Richter M."/>
            <person name="Achstetter T."/>
            <person name="Glockner F.O."/>
            <person name="Harder J."/>
        </authorList>
    </citation>
    <scope>NUCLEOTIDE SEQUENCE [LARGE SCALE GENOMIC DNA]</scope>
    <source>
        <strain evidence="2 3">SM1</strain>
    </source>
</reference>
<dbReference type="EMBL" id="ANOG01000737">
    <property type="protein sequence ID" value="EMI17910.1"/>
    <property type="molecule type" value="Genomic_DNA"/>
</dbReference>
<proteinExistence type="predicted"/>
<sequence length="75" mass="8353">MTFAYYIFVFFAAMVAYGDFRRGIYLAIILDLLRDLVRKADPTQSVLITLAGAAVWGAVFLGATRAYPALIQRAF</sequence>
<evidence type="ECO:0000256" key="1">
    <source>
        <dbReference type="SAM" id="Phobius"/>
    </source>
</evidence>
<feature type="transmembrane region" description="Helical" evidence="1">
    <location>
        <begin position="6"/>
        <end position="33"/>
    </location>
</feature>
<dbReference type="AlphaFoldDB" id="M5REW5"/>
<dbReference type="Proteomes" id="UP000011991">
    <property type="component" value="Unassembled WGS sequence"/>
</dbReference>
<feature type="transmembrane region" description="Helical" evidence="1">
    <location>
        <begin position="45"/>
        <end position="67"/>
    </location>
</feature>
<keyword evidence="1" id="KW-1133">Transmembrane helix</keyword>
<accession>M5REW5</accession>
<dbReference type="RefSeq" id="WP_008702569.1">
    <property type="nucleotide sequence ID" value="NZ_ANOG01000737.1"/>
</dbReference>
<keyword evidence="3" id="KW-1185">Reference proteome</keyword>
<evidence type="ECO:0000313" key="2">
    <source>
        <dbReference type="EMBL" id="EMI17910.1"/>
    </source>
</evidence>
<feature type="non-terminal residue" evidence="2">
    <location>
        <position position="75"/>
    </location>
</feature>
<protein>
    <submittedName>
        <fullName evidence="2">Membrane protein</fullName>
    </submittedName>
</protein>
<evidence type="ECO:0000313" key="3">
    <source>
        <dbReference type="Proteomes" id="UP000011991"/>
    </source>
</evidence>